<reference evidence="2 3" key="1">
    <citation type="submission" date="2020-08" db="EMBL/GenBank/DDBJ databases">
        <title>Sequencing the genomes of 1000 actinobacteria strains.</title>
        <authorList>
            <person name="Klenk H.-P."/>
        </authorList>
    </citation>
    <scope>NUCLEOTIDE SEQUENCE [LARGE SCALE GENOMIC DNA]</scope>
    <source>
        <strain evidence="2 3">DSM 45258</strain>
    </source>
</reference>
<evidence type="ECO:0000256" key="1">
    <source>
        <dbReference type="ARBA" id="ARBA00009981"/>
    </source>
</evidence>
<dbReference type="OrthoDB" id="33091at2"/>
<name>A0A839RLD6_9ACTN</name>
<proteinExistence type="inferred from homology"/>
<organism evidence="2 3">
    <name type="scientific">Hoyosella altamirensis</name>
    <dbReference type="NCBI Taxonomy" id="616997"/>
    <lineage>
        <taxon>Bacteria</taxon>
        <taxon>Bacillati</taxon>
        <taxon>Actinomycetota</taxon>
        <taxon>Actinomycetes</taxon>
        <taxon>Mycobacteriales</taxon>
        <taxon>Hoyosellaceae</taxon>
        <taxon>Hoyosella</taxon>
    </lineage>
</organism>
<keyword evidence="3" id="KW-1185">Reference proteome</keyword>
<dbReference type="NCBIfam" id="TIGR01552">
    <property type="entry name" value="phd_fam"/>
    <property type="match status" value="1"/>
</dbReference>
<dbReference type="AlphaFoldDB" id="A0A839RLD6"/>
<accession>A0A839RLD6</accession>
<dbReference type="Proteomes" id="UP000567922">
    <property type="component" value="Unassembled WGS sequence"/>
</dbReference>
<protein>
    <submittedName>
        <fullName evidence="2">Prevent-host-death family protein</fullName>
    </submittedName>
</protein>
<dbReference type="InterPro" id="IPR036165">
    <property type="entry name" value="YefM-like_sf"/>
</dbReference>
<evidence type="ECO:0000313" key="3">
    <source>
        <dbReference type="Proteomes" id="UP000567922"/>
    </source>
</evidence>
<dbReference type="Gene3D" id="3.40.1620.10">
    <property type="entry name" value="YefM-like domain"/>
    <property type="match status" value="1"/>
</dbReference>
<dbReference type="RefSeq" id="WP_064439033.1">
    <property type="nucleotide sequence ID" value="NZ_BDDI01000002.1"/>
</dbReference>
<sequence length="78" mass="8749">MESVSVRELRNHGGAVLDRVARGESLRVTRDGAEVAEIRPSPRRAARPAALIASRKHLPRIDFHLMRVEIDELIDAEL</sequence>
<dbReference type="SUPFAM" id="SSF143120">
    <property type="entry name" value="YefM-like"/>
    <property type="match status" value="1"/>
</dbReference>
<dbReference type="EMBL" id="JACHWS010000001">
    <property type="protein sequence ID" value="MBB3037099.1"/>
    <property type="molecule type" value="Genomic_DNA"/>
</dbReference>
<evidence type="ECO:0000313" key="2">
    <source>
        <dbReference type="EMBL" id="MBB3037099.1"/>
    </source>
</evidence>
<comment type="similarity">
    <text evidence="1">Belongs to the phD/YefM antitoxin family.</text>
</comment>
<comment type="caution">
    <text evidence="2">The sequence shown here is derived from an EMBL/GenBank/DDBJ whole genome shotgun (WGS) entry which is preliminary data.</text>
</comment>
<gene>
    <name evidence="2" type="ORF">FHU29_001533</name>
</gene>